<evidence type="ECO:0000256" key="1">
    <source>
        <dbReference type="ARBA" id="ARBA00006586"/>
    </source>
</evidence>
<dbReference type="Gene3D" id="1.10.1400.10">
    <property type="match status" value="1"/>
</dbReference>
<dbReference type="InterPro" id="IPR043146">
    <property type="entry name" value="Penicillin_amidase_N_B-knob"/>
</dbReference>
<comment type="caution">
    <text evidence="6">The sequence shown here is derived from an EMBL/GenBank/DDBJ whole genome shotgun (WGS) entry which is preliminary data.</text>
</comment>
<feature type="transmembrane region" description="Helical" evidence="5">
    <location>
        <begin position="21"/>
        <end position="40"/>
    </location>
</feature>
<organism evidence="6 7">
    <name type="scientific">Thiorhodococcus fuscus</name>
    <dbReference type="NCBI Taxonomy" id="527200"/>
    <lineage>
        <taxon>Bacteria</taxon>
        <taxon>Pseudomonadati</taxon>
        <taxon>Pseudomonadota</taxon>
        <taxon>Gammaproteobacteria</taxon>
        <taxon>Chromatiales</taxon>
        <taxon>Chromatiaceae</taxon>
        <taxon>Thiorhodococcus</taxon>
    </lineage>
</organism>
<comment type="subunit">
    <text evidence="4">Heterodimer of an alpha subunit and a beta subunit processed from the same precursor.</text>
</comment>
<evidence type="ECO:0000256" key="2">
    <source>
        <dbReference type="ARBA" id="ARBA00022801"/>
    </source>
</evidence>
<dbReference type="InterPro" id="IPR029055">
    <property type="entry name" value="Ntn_hydrolases_N"/>
</dbReference>
<dbReference type="Proteomes" id="UP001597337">
    <property type="component" value="Unassembled WGS sequence"/>
</dbReference>
<dbReference type="InterPro" id="IPR023343">
    <property type="entry name" value="Penicillin_amidase_dom1"/>
</dbReference>
<dbReference type="InterPro" id="IPR014395">
    <property type="entry name" value="Pen/GL7ACA/AHL_acylase"/>
</dbReference>
<keyword evidence="5" id="KW-0472">Membrane</keyword>
<keyword evidence="5" id="KW-1133">Transmembrane helix</keyword>
<evidence type="ECO:0000256" key="5">
    <source>
        <dbReference type="SAM" id="Phobius"/>
    </source>
</evidence>
<keyword evidence="3" id="KW-0865">Zymogen</keyword>
<evidence type="ECO:0000313" key="6">
    <source>
        <dbReference type="EMBL" id="MFD2111548.1"/>
    </source>
</evidence>
<dbReference type="Gene3D" id="1.10.439.10">
    <property type="entry name" value="Penicillin Amidohydrolase, domain 1"/>
    <property type="match status" value="1"/>
</dbReference>
<gene>
    <name evidence="6" type="ORF">ACFSJC_06825</name>
</gene>
<dbReference type="SUPFAM" id="SSF56235">
    <property type="entry name" value="N-terminal nucleophile aminohydrolases (Ntn hydrolases)"/>
    <property type="match status" value="1"/>
</dbReference>
<dbReference type="RefSeq" id="WP_386025073.1">
    <property type="nucleotide sequence ID" value="NZ_JBHUHX010000015.1"/>
</dbReference>
<dbReference type="Pfam" id="PF01804">
    <property type="entry name" value="Penicil_amidase"/>
    <property type="match status" value="1"/>
</dbReference>
<dbReference type="PANTHER" id="PTHR34218:SF4">
    <property type="entry name" value="ACYL-HOMOSERINE LACTONE ACYLASE QUIP"/>
    <property type="match status" value="1"/>
</dbReference>
<comment type="similarity">
    <text evidence="1">Belongs to the peptidase S45 family.</text>
</comment>
<dbReference type="InterPro" id="IPR043147">
    <property type="entry name" value="Penicillin_amidase_A-knob"/>
</dbReference>
<dbReference type="CDD" id="cd03747">
    <property type="entry name" value="Ntn_PGA_like"/>
    <property type="match status" value="1"/>
</dbReference>
<evidence type="ECO:0000313" key="7">
    <source>
        <dbReference type="Proteomes" id="UP001597337"/>
    </source>
</evidence>
<protein>
    <submittedName>
        <fullName evidence="6">Penicillin acylase family protein</fullName>
    </submittedName>
</protein>
<proteinExistence type="inferred from homology"/>
<accession>A0ABW4Y9C8</accession>
<sequence>MRHPTARRQLPRVLVRIPVGLVLIALAGLGGLLGAIYASLPPVDGSETLAGLHAEVVLERDARERVSIQASDPEDLLFGLGYAHAQDRYFQMDLLRRVGSGTLAELIGSAGINADRGARLHDLAGTARASLARLGPNERALLDAYVRGVNAGLASLTAPPWEYLLLRQSPAPWRPVDSLHVVLAMFRDLQEETNRAERALDLASRTLDPSVFALFRLSPGPWEAPIEGSAGTWPTVRIPASGPAAASSAPVPPPIPDPMPAGSNAFAVGGALTRDGRALIANDMHLTLRVPTIWYPIRLQRSGDRPIDAVGVSLPGAPALVVGSNGHIAWGLTNSYGDWLDHVVLELDPTDPTRYRTPDGWRTLESRTEWIPVAGAEPVRFKVQQSIWGPVVGHDPDGRPLALRWVAQEPEALNLQLMRMVEQTSAESALRLAPNCGVPAQNILVASDSGEVGWTILGRVPRRQGLDGPRPQSWADGQTGWFGWLEPDEVPRIGPDRGARLWTANARVVDLNAQRLLGDGGYDLGARARRIRDRLMEREIFDESALFDIQLDDRAELMEGWYRRLNALVQARPASPERSALLTLLADWDGRASTDSVAYRLTREWRTAVSAAVLDALNQPLSRLSNDYRLADLPRTEVAVWSILRDPPDWVPPGYGDWNALENRCLERVITPRNMPEPWSEHTWGARNTTAIAHPFSPLLPSWIRSWLDLPPRPIPGDSNVPRVASPTHGASERLVVAPGAESRGILQLPGGPNAHPFAAAREGDYDAWVAGEPVALLPGPARHRRILRPIAND</sequence>
<keyword evidence="7" id="KW-1185">Reference proteome</keyword>
<name>A0ABW4Y9C8_9GAMM</name>
<reference evidence="7" key="1">
    <citation type="journal article" date="2019" name="Int. J. Syst. Evol. Microbiol.">
        <title>The Global Catalogue of Microorganisms (GCM) 10K type strain sequencing project: providing services to taxonomists for standard genome sequencing and annotation.</title>
        <authorList>
            <consortium name="The Broad Institute Genomics Platform"/>
            <consortium name="The Broad Institute Genome Sequencing Center for Infectious Disease"/>
            <person name="Wu L."/>
            <person name="Ma J."/>
        </authorList>
    </citation>
    <scope>NUCLEOTIDE SEQUENCE [LARGE SCALE GENOMIC DNA]</scope>
    <source>
        <strain evidence="7">KACC 12597</strain>
    </source>
</reference>
<keyword evidence="2" id="KW-0378">Hydrolase</keyword>
<evidence type="ECO:0000256" key="4">
    <source>
        <dbReference type="ARBA" id="ARBA00038735"/>
    </source>
</evidence>
<dbReference type="EMBL" id="JBHUHX010000015">
    <property type="protein sequence ID" value="MFD2111548.1"/>
    <property type="molecule type" value="Genomic_DNA"/>
</dbReference>
<dbReference type="InterPro" id="IPR002692">
    <property type="entry name" value="S45"/>
</dbReference>
<dbReference type="Gene3D" id="2.30.120.10">
    <property type="match status" value="1"/>
</dbReference>
<dbReference type="Gene3D" id="3.60.20.10">
    <property type="entry name" value="Glutamine Phosphoribosylpyrophosphate, subunit 1, domain 1"/>
    <property type="match status" value="1"/>
</dbReference>
<keyword evidence="5" id="KW-0812">Transmembrane</keyword>
<dbReference type="PIRSF" id="PIRSF001227">
    <property type="entry name" value="Pen_acylase"/>
    <property type="match status" value="1"/>
</dbReference>
<evidence type="ECO:0000256" key="3">
    <source>
        <dbReference type="ARBA" id="ARBA00023145"/>
    </source>
</evidence>
<dbReference type="PANTHER" id="PTHR34218">
    <property type="entry name" value="PEPTIDASE S45 PENICILLIN AMIDASE"/>
    <property type="match status" value="1"/>
</dbReference>